<evidence type="ECO:0000259" key="7">
    <source>
        <dbReference type="Pfam" id="PF01794"/>
    </source>
</evidence>
<evidence type="ECO:0000313" key="9">
    <source>
        <dbReference type="Proteomes" id="UP000191285"/>
    </source>
</evidence>
<keyword evidence="4" id="KW-0813">Transport</keyword>
<keyword evidence="5 6" id="KW-0472">Membrane</keyword>
<keyword evidence="4" id="KW-0406">Ion transport</keyword>
<evidence type="ECO:0000256" key="2">
    <source>
        <dbReference type="ARBA" id="ARBA00022692"/>
    </source>
</evidence>
<dbReference type="STRING" id="303698.A0A1V6U0E0"/>
<evidence type="ECO:0000256" key="1">
    <source>
        <dbReference type="ARBA" id="ARBA00004141"/>
    </source>
</evidence>
<dbReference type="InterPro" id="IPR013130">
    <property type="entry name" value="Fe3_Rdtase_TM_dom"/>
</dbReference>
<dbReference type="GO" id="GO:0016020">
    <property type="term" value="C:membrane"/>
    <property type="evidence" value="ECO:0007669"/>
    <property type="project" value="UniProtKB-SubCell"/>
</dbReference>
<evidence type="ECO:0000256" key="5">
    <source>
        <dbReference type="ARBA" id="ARBA00023136"/>
    </source>
</evidence>
<evidence type="ECO:0000313" key="8">
    <source>
        <dbReference type="EMBL" id="OQE32045.1"/>
    </source>
</evidence>
<comment type="subcellular location">
    <subcellularLocation>
        <location evidence="1">Membrane</location>
        <topology evidence="1">Multi-pass membrane protein</topology>
    </subcellularLocation>
</comment>
<dbReference type="GO" id="GO:0016491">
    <property type="term" value="F:oxidoreductase activity"/>
    <property type="evidence" value="ECO:0007669"/>
    <property type="project" value="UniProtKB-ARBA"/>
</dbReference>
<sequence length="293" mass="33141">MSDSPWRWHFISLSDDDKLRRRELLNIRGSYAQWSVIIVISVLRLYQAWIKANSKNDPSSSRARRGSVSWWDRPLVTGWIESRKHYLVCGLWLLWLTGLSIWKSGGDYLHFTKALGHVALSQVPLQILMSPAAYISTSRPSAASIFSYLTSTPQSTVTPYHRLFGRIVITPLLAGHAILYLLFFVQSEHPEYGTLFSKRVRDYDVQCGLLAISTAILLLVFARPRASQARPIVGSMRERRRSFYYGHVFLVAILCASAYAHVSQAQKFMLQALGASLLNGVCSFAMVRWGGRA</sequence>
<comment type="caution">
    <text evidence="8">The sequence shown here is derived from an EMBL/GenBank/DDBJ whole genome shotgun (WGS) entry which is preliminary data.</text>
</comment>
<organism evidence="8 9">
    <name type="scientific">Penicillium steckii</name>
    <dbReference type="NCBI Taxonomy" id="303698"/>
    <lineage>
        <taxon>Eukaryota</taxon>
        <taxon>Fungi</taxon>
        <taxon>Dikarya</taxon>
        <taxon>Ascomycota</taxon>
        <taxon>Pezizomycotina</taxon>
        <taxon>Eurotiomycetes</taxon>
        <taxon>Eurotiomycetidae</taxon>
        <taxon>Eurotiales</taxon>
        <taxon>Aspergillaceae</taxon>
        <taxon>Penicillium</taxon>
    </lineage>
</organism>
<feature type="transmembrane region" description="Helical" evidence="6">
    <location>
        <begin position="243"/>
        <end position="262"/>
    </location>
</feature>
<evidence type="ECO:0000256" key="6">
    <source>
        <dbReference type="SAM" id="Phobius"/>
    </source>
</evidence>
<dbReference type="AlphaFoldDB" id="A0A1V6U0E0"/>
<gene>
    <name evidence="8" type="ORF">PENSTE_c001G08166</name>
</gene>
<feature type="transmembrane region" description="Helical" evidence="6">
    <location>
        <begin position="163"/>
        <end position="183"/>
    </location>
</feature>
<feature type="transmembrane region" description="Helical" evidence="6">
    <location>
        <begin position="31"/>
        <end position="50"/>
    </location>
</feature>
<keyword evidence="2 6" id="KW-0812">Transmembrane</keyword>
<dbReference type="EMBL" id="MLKD01000001">
    <property type="protein sequence ID" value="OQE32045.1"/>
    <property type="molecule type" value="Genomic_DNA"/>
</dbReference>
<feature type="transmembrane region" description="Helical" evidence="6">
    <location>
        <begin position="268"/>
        <end position="287"/>
    </location>
</feature>
<evidence type="ECO:0000256" key="3">
    <source>
        <dbReference type="ARBA" id="ARBA00022989"/>
    </source>
</evidence>
<evidence type="ECO:0000256" key="4">
    <source>
        <dbReference type="ARBA" id="ARBA00023065"/>
    </source>
</evidence>
<dbReference type="Pfam" id="PF01794">
    <property type="entry name" value="Ferric_reduct"/>
    <property type="match status" value="1"/>
</dbReference>
<proteinExistence type="predicted"/>
<feature type="domain" description="Ferric oxidoreductase" evidence="7">
    <location>
        <begin position="115"/>
        <end position="255"/>
    </location>
</feature>
<name>A0A1V6U0E0_9EURO</name>
<dbReference type="GO" id="GO:0006811">
    <property type="term" value="P:monoatomic ion transport"/>
    <property type="evidence" value="ECO:0007669"/>
    <property type="project" value="UniProtKB-KW"/>
</dbReference>
<keyword evidence="9" id="KW-1185">Reference proteome</keyword>
<feature type="transmembrane region" description="Helical" evidence="6">
    <location>
        <begin position="203"/>
        <end position="222"/>
    </location>
</feature>
<reference evidence="9" key="1">
    <citation type="journal article" date="2017" name="Nat. Microbiol.">
        <title>Global analysis of biosynthetic gene clusters reveals vast potential of secondary metabolite production in Penicillium species.</title>
        <authorList>
            <person name="Nielsen J.C."/>
            <person name="Grijseels S."/>
            <person name="Prigent S."/>
            <person name="Ji B."/>
            <person name="Dainat J."/>
            <person name="Nielsen K.F."/>
            <person name="Frisvad J.C."/>
            <person name="Workman M."/>
            <person name="Nielsen J."/>
        </authorList>
    </citation>
    <scope>NUCLEOTIDE SEQUENCE [LARGE SCALE GENOMIC DNA]</scope>
    <source>
        <strain evidence="9">IBT 24891</strain>
    </source>
</reference>
<accession>A0A1V6U0E0</accession>
<dbReference type="OrthoDB" id="10006946at2759"/>
<dbReference type="Proteomes" id="UP000191285">
    <property type="component" value="Unassembled WGS sequence"/>
</dbReference>
<protein>
    <recommendedName>
        <fullName evidence="7">Ferric oxidoreductase domain-containing protein</fullName>
    </recommendedName>
</protein>
<keyword evidence="3 6" id="KW-1133">Transmembrane helix</keyword>